<dbReference type="InParanoid" id="A0A078AE75"/>
<name>A0A078AE75_STYLE</name>
<reference evidence="2 3" key="1">
    <citation type="submission" date="2014-06" db="EMBL/GenBank/DDBJ databases">
        <authorList>
            <person name="Swart Estienne"/>
        </authorList>
    </citation>
    <scope>NUCLEOTIDE SEQUENCE [LARGE SCALE GENOMIC DNA]</scope>
    <source>
        <strain evidence="2 3">130c</strain>
    </source>
</reference>
<evidence type="ECO:0000256" key="1">
    <source>
        <dbReference type="SAM" id="MobiDB-lite"/>
    </source>
</evidence>
<dbReference type="AlphaFoldDB" id="A0A078AE75"/>
<sequence>MVKSISQLSLVSFQTQADYQPLDAVRNTKMISLQSCQHQCTTFRQQDLNKRRNNFSIDQVSKDNQVHQENQHGTQHHRISSSRTKADFRENQINNQIIEKKYNQEDSQIINKSDVKVDLSQIFVDFSKQFKGNQFKKCRKSQIPMNYKNNPLTVITNQQRNLAETNNKNSYILDDQSEISPVVISKRDSLNSDFYKRHNNHCNTKQKLSILQQNTVDHTRDDTSANESYYNKDASSNYLQSQNCQTSVYATVISNSSRSKYRMSCSSNDKENNEQQTIYSDQKRRNGNENKPPSHRFQNQISEKQYSTKKSKVQPPSSQMFKPMKIPSSHEKPFIVKKSGKQLTTFIPFKRSIY</sequence>
<proteinExistence type="predicted"/>
<keyword evidence="3" id="KW-1185">Reference proteome</keyword>
<feature type="compositionally biased region" description="Polar residues" evidence="1">
    <location>
        <begin position="296"/>
        <end position="305"/>
    </location>
</feature>
<feature type="region of interest" description="Disordered" evidence="1">
    <location>
        <begin position="261"/>
        <end position="328"/>
    </location>
</feature>
<dbReference type="Proteomes" id="UP000039865">
    <property type="component" value="Unassembled WGS sequence"/>
</dbReference>
<evidence type="ECO:0000313" key="2">
    <source>
        <dbReference type="EMBL" id="CDW79807.1"/>
    </source>
</evidence>
<organism evidence="2 3">
    <name type="scientific">Stylonychia lemnae</name>
    <name type="common">Ciliate</name>
    <dbReference type="NCBI Taxonomy" id="5949"/>
    <lineage>
        <taxon>Eukaryota</taxon>
        <taxon>Sar</taxon>
        <taxon>Alveolata</taxon>
        <taxon>Ciliophora</taxon>
        <taxon>Intramacronucleata</taxon>
        <taxon>Spirotrichea</taxon>
        <taxon>Stichotrichia</taxon>
        <taxon>Sporadotrichida</taxon>
        <taxon>Oxytrichidae</taxon>
        <taxon>Stylonychinae</taxon>
        <taxon>Stylonychia</taxon>
    </lineage>
</organism>
<gene>
    <name evidence="2" type="primary">Contig14638.g15602</name>
    <name evidence="2" type="ORF">STYLEM_8799</name>
</gene>
<dbReference type="EMBL" id="CCKQ01008356">
    <property type="protein sequence ID" value="CDW79807.1"/>
    <property type="molecule type" value="Genomic_DNA"/>
</dbReference>
<accession>A0A078AE75</accession>
<protein>
    <submittedName>
        <fullName evidence="2">Uncharacterized protein</fullName>
    </submittedName>
</protein>
<feature type="region of interest" description="Disordered" evidence="1">
    <location>
        <begin position="63"/>
        <end position="88"/>
    </location>
</feature>
<evidence type="ECO:0000313" key="3">
    <source>
        <dbReference type="Proteomes" id="UP000039865"/>
    </source>
</evidence>